<dbReference type="Proteomes" id="UP000004095">
    <property type="component" value="Unassembled WGS sequence"/>
</dbReference>
<dbReference type="EMBL" id="AAWS01000019">
    <property type="protein sequence ID" value="EAY28002.1"/>
    <property type="molecule type" value="Genomic_DNA"/>
</dbReference>
<evidence type="ECO:0008006" key="3">
    <source>
        <dbReference type="Google" id="ProtNLM"/>
    </source>
</evidence>
<organism evidence="1 2">
    <name type="scientific">Microscilla marina ATCC 23134</name>
    <dbReference type="NCBI Taxonomy" id="313606"/>
    <lineage>
        <taxon>Bacteria</taxon>
        <taxon>Pseudomonadati</taxon>
        <taxon>Bacteroidota</taxon>
        <taxon>Cytophagia</taxon>
        <taxon>Cytophagales</taxon>
        <taxon>Microscillaceae</taxon>
        <taxon>Microscilla</taxon>
    </lineage>
</organism>
<accession>A1ZNW3</accession>
<dbReference type="RefSeq" id="WP_002698682.1">
    <property type="nucleotide sequence ID" value="NZ_AAWS01000019.1"/>
</dbReference>
<dbReference type="eggNOG" id="COG0438">
    <property type="taxonomic scope" value="Bacteria"/>
</dbReference>
<gene>
    <name evidence="1" type="ORF">M23134_02671</name>
</gene>
<dbReference type="SUPFAM" id="SSF53756">
    <property type="entry name" value="UDP-Glycosyltransferase/glycogen phosphorylase"/>
    <property type="match status" value="1"/>
</dbReference>
<evidence type="ECO:0000313" key="2">
    <source>
        <dbReference type="Proteomes" id="UP000004095"/>
    </source>
</evidence>
<name>A1ZNW3_MICM2</name>
<comment type="caution">
    <text evidence="1">The sequence shown here is derived from an EMBL/GenBank/DDBJ whole genome shotgun (WGS) entry which is preliminary data.</text>
</comment>
<protein>
    <recommendedName>
        <fullName evidence="3">Glycosyl transferase, group 1 family protein</fullName>
    </recommendedName>
</protein>
<dbReference type="AlphaFoldDB" id="A1ZNW3"/>
<keyword evidence="2" id="KW-1185">Reference proteome</keyword>
<evidence type="ECO:0000313" key="1">
    <source>
        <dbReference type="EMBL" id="EAY28002.1"/>
    </source>
</evidence>
<dbReference type="Gene3D" id="3.40.50.2000">
    <property type="entry name" value="Glycogen Phosphorylase B"/>
    <property type="match status" value="1"/>
</dbReference>
<dbReference type="OrthoDB" id="925984at2"/>
<proteinExistence type="predicted"/>
<sequence>MSRTIVLASILKPVNDVRLYQKIGQSLAQHSPQDTFHFIGFCSAKTTQPLAKNVHFHPLYKFNRLSWTRLGAGIRFLRKLWRLKPQVVVVATFELLLPVYLYSWFRKVHIVYDVQENYYRNVRYTQVFAWWLRLPLAWGIRAIERLVHPKIRHYLLAEACYLTEMPFVQTKSTVVANKINRLTQVRDGQRTTGLLVYSGTVSEGYGVFSAIEWAKTLHQQVPAIRLVIVGHCPKAQDWQRLQQLATQNSFIQLATSRTPVPHARIIAHLQQAHFALLPYRVNQSVKNRIPTKFYECVALQTPMLVQTNEAWRGFIQQYDAGQLLDFDHLAVAPQYWSQACQQHFYQHKANTTEIYWETEEVKLLKVWEKIR</sequence>
<reference evidence="1 2" key="1">
    <citation type="submission" date="2007-01" db="EMBL/GenBank/DDBJ databases">
        <authorList>
            <person name="Haygood M."/>
            <person name="Podell S."/>
            <person name="Anderson C."/>
            <person name="Hopkinson B."/>
            <person name="Roe K."/>
            <person name="Barbeau K."/>
            <person name="Gaasterland T."/>
            <person name="Ferriera S."/>
            <person name="Johnson J."/>
            <person name="Kravitz S."/>
            <person name="Beeson K."/>
            <person name="Sutton G."/>
            <person name="Rogers Y.-H."/>
            <person name="Friedman R."/>
            <person name="Frazier M."/>
            <person name="Venter J.C."/>
        </authorList>
    </citation>
    <scope>NUCLEOTIDE SEQUENCE [LARGE SCALE GENOMIC DNA]</scope>
    <source>
        <strain evidence="1 2">ATCC 23134</strain>
    </source>
</reference>